<accession>A0A928VQY5</accession>
<dbReference type="InterPro" id="IPR023393">
    <property type="entry name" value="START-like_dom_sf"/>
</dbReference>
<dbReference type="AlphaFoldDB" id="A0A928VQY5"/>
<proteinExistence type="predicted"/>
<dbReference type="SUPFAM" id="SSF55961">
    <property type="entry name" value="Bet v1-like"/>
    <property type="match status" value="1"/>
</dbReference>
<protein>
    <submittedName>
        <fullName evidence="1">SRPBCC family protein</fullName>
    </submittedName>
</protein>
<dbReference type="Pfam" id="PF10604">
    <property type="entry name" value="Polyketide_cyc2"/>
    <property type="match status" value="1"/>
</dbReference>
<dbReference type="EMBL" id="JADEXQ010000037">
    <property type="protein sequence ID" value="MBE9030509.1"/>
    <property type="molecule type" value="Genomic_DNA"/>
</dbReference>
<dbReference type="Gene3D" id="3.30.530.20">
    <property type="match status" value="1"/>
</dbReference>
<name>A0A928VQY5_9CYAN</name>
<evidence type="ECO:0000313" key="1">
    <source>
        <dbReference type="EMBL" id="MBE9030509.1"/>
    </source>
</evidence>
<dbReference type="Proteomes" id="UP000625316">
    <property type="component" value="Unassembled WGS sequence"/>
</dbReference>
<keyword evidence="2" id="KW-1185">Reference proteome</keyword>
<gene>
    <name evidence="1" type="ORF">IQ266_12285</name>
</gene>
<sequence>MWTHHYQQQTDLSPEALWSVLADVSGWAEIDENIETISVDGVPAKNSTFMLKPKGGPRLHFQICDFEPPVTYADICEMPFATMKTTHRLIKGDATTIDIQIVIEGMFAPIWGVLVGRKHANGLPAQTQRFIAAARSLQPN</sequence>
<reference evidence="1" key="1">
    <citation type="submission" date="2020-10" db="EMBL/GenBank/DDBJ databases">
        <authorList>
            <person name="Castelo-Branco R."/>
            <person name="Eusebio N."/>
            <person name="Adriana R."/>
            <person name="Vieira A."/>
            <person name="Brugerolle De Fraissinette N."/>
            <person name="Rezende De Castro R."/>
            <person name="Schneider M.P."/>
            <person name="Vasconcelos V."/>
            <person name="Leao P.N."/>
        </authorList>
    </citation>
    <scope>NUCLEOTIDE SEQUENCE</scope>
    <source>
        <strain evidence="1">LEGE 11480</strain>
    </source>
</reference>
<dbReference type="RefSeq" id="WP_264325336.1">
    <property type="nucleotide sequence ID" value="NZ_JADEXQ010000037.1"/>
</dbReference>
<organism evidence="1 2">
    <name type="scientific">Romeriopsis navalis LEGE 11480</name>
    <dbReference type="NCBI Taxonomy" id="2777977"/>
    <lineage>
        <taxon>Bacteria</taxon>
        <taxon>Bacillati</taxon>
        <taxon>Cyanobacteriota</taxon>
        <taxon>Cyanophyceae</taxon>
        <taxon>Leptolyngbyales</taxon>
        <taxon>Leptolyngbyaceae</taxon>
        <taxon>Romeriopsis</taxon>
        <taxon>Romeriopsis navalis</taxon>
    </lineage>
</organism>
<dbReference type="InterPro" id="IPR019587">
    <property type="entry name" value="Polyketide_cyclase/dehydratase"/>
</dbReference>
<evidence type="ECO:0000313" key="2">
    <source>
        <dbReference type="Proteomes" id="UP000625316"/>
    </source>
</evidence>
<comment type="caution">
    <text evidence="1">The sequence shown here is derived from an EMBL/GenBank/DDBJ whole genome shotgun (WGS) entry which is preliminary data.</text>
</comment>